<sequence>MKRCLTRRVNKSSCAGHSHGEARNREPKGVRESYVKEFYAKVLKEGMGHVDTKSLIKKETIKDNQCGDEVEKFKTISLEFRTYNDEEWKSLQKAYVGVVINPRYIQNSFHAEGRSAERELMVVEDYPLSEEDSVSSAEWSNDENGSGSERVMETCEKVVGDFGDKEALHNGDGLHEIVMIGLHNLDNFDVDSFWVDSSADWIAKWAIGRSGGLLTIWKSVDGPLLGKKFTWFNLEGSACSRLDRFLVYEGLLDLWKIKGLMVRDRTSLDHCPILVQGNHHNWGPKPFKLNVGLTMRDSMVINGKADFGNRWRSLGSGAVDKVVVSRSLASKEVWDSMLY</sequence>
<evidence type="ECO:0000256" key="1">
    <source>
        <dbReference type="SAM" id="MobiDB-lite"/>
    </source>
</evidence>
<dbReference type="InterPro" id="IPR036691">
    <property type="entry name" value="Endo/exonu/phosph_ase_sf"/>
</dbReference>
<keyword evidence="3" id="KW-1185">Reference proteome</keyword>
<proteinExistence type="predicted"/>
<reference evidence="2 3" key="1">
    <citation type="journal article" date="2022" name="Nat. Genet.">
        <title>Improved pea reference genome and pan-genome highlight genomic features and evolutionary characteristics.</title>
        <authorList>
            <person name="Yang T."/>
            <person name="Liu R."/>
            <person name="Luo Y."/>
            <person name="Hu S."/>
            <person name="Wang D."/>
            <person name="Wang C."/>
            <person name="Pandey M.K."/>
            <person name="Ge S."/>
            <person name="Xu Q."/>
            <person name="Li N."/>
            <person name="Li G."/>
            <person name="Huang Y."/>
            <person name="Saxena R.K."/>
            <person name="Ji Y."/>
            <person name="Li M."/>
            <person name="Yan X."/>
            <person name="He Y."/>
            <person name="Liu Y."/>
            <person name="Wang X."/>
            <person name="Xiang C."/>
            <person name="Varshney R.K."/>
            <person name="Ding H."/>
            <person name="Gao S."/>
            <person name="Zong X."/>
        </authorList>
    </citation>
    <scope>NUCLEOTIDE SEQUENCE [LARGE SCALE GENOMIC DNA]</scope>
    <source>
        <strain evidence="2 3">cv. Zhongwan 6</strain>
    </source>
</reference>
<gene>
    <name evidence="2" type="ORF">KIW84_065539</name>
</gene>
<dbReference type="Gramene" id="Psat06G0553900-T1">
    <property type="protein sequence ID" value="KAI5400712.1"/>
    <property type="gene ID" value="KIW84_065539"/>
</dbReference>
<name>A0A9D4WFP7_PEA</name>
<dbReference type="Proteomes" id="UP001058974">
    <property type="component" value="Chromosome 6"/>
</dbReference>
<accession>A0A9D4WFP7</accession>
<dbReference type="Gene3D" id="3.60.10.10">
    <property type="entry name" value="Endonuclease/exonuclease/phosphatase"/>
    <property type="match status" value="1"/>
</dbReference>
<comment type="caution">
    <text evidence="2">The sequence shown here is derived from an EMBL/GenBank/DDBJ whole genome shotgun (WGS) entry which is preliminary data.</text>
</comment>
<organism evidence="2 3">
    <name type="scientific">Pisum sativum</name>
    <name type="common">Garden pea</name>
    <name type="synonym">Lathyrus oleraceus</name>
    <dbReference type="NCBI Taxonomy" id="3888"/>
    <lineage>
        <taxon>Eukaryota</taxon>
        <taxon>Viridiplantae</taxon>
        <taxon>Streptophyta</taxon>
        <taxon>Embryophyta</taxon>
        <taxon>Tracheophyta</taxon>
        <taxon>Spermatophyta</taxon>
        <taxon>Magnoliopsida</taxon>
        <taxon>eudicotyledons</taxon>
        <taxon>Gunneridae</taxon>
        <taxon>Pentapetalae</taxon>
        <taxon>rosids</taxon>
        <taxon>fabids</taxon>
        <taxon>Fabales</taxon>
        <taxon>Fabaceae</taxon>
        <taxon>Papilionoideae</taxon>
        <taxon>50 kb inversion clade</taxon>
        <taxon>NPAAA clade</taxon>
        <taxon>Hologalegina</taxon>
        <taxon>IRL clade</taxon>
        <taxon>Fabeae</taxon>
        <taxon>Lathyrus</taxon>
    </lineage>
</organism>
<feature type="region of interest" description="Disordered" evidence="1">
    <location>
        <begin position="9"/>
        <end position="28"/>
    </location>
</feature>
<feature type="compositionally biased region" description="Basic and acidic residues" evidence="1">
    <location>
        <begin position="18"/>
        <end position="28"/>
    </location>
</feature>
<dbReference type="AlphaFoldDB" id="A0A9D4WFP7"/>
<protein>
    <submittedName>
        <fullName evidence="2">Uncharacterized protein</fullName>
    </submittedName>
</protein>
<dbReference type="EMBL" id="JAMSHJ010000006">
    <property type="protein sequence ID" value="KAI5400712.1"/>
    <property type="molecule type" value="Genomic_DNA"/>
</dbReference>
<evidence type="ECO:0000313" key="2">
    <source>
        <dbReference type="EMBL" id="KAI5400712.1"/>
    </source>
</evidence>
<evidence type="ECO:0000313" key="3">
    <source>
        <dbReference type="Proteomes" id="UP001058974"/>
    </source>
</evidence>